<dbReference type="RefSeq" id="WP_167190359.1">
    <property type="nucleotide sequence ID" value="NZ_JAAONZ010000017.1"/>
</dbReference>
<name>A0A9E5T3Y2_9GAMM</name>
<evidence type="ECO:0000313" key="4">
    <source>
        <dbReference type="Proteomes" id="UP000787472"/>
    </source>
</evidence>
<protein>
    <submittedName>
        <fullName evidence="3">Uncharacterized protein</fullName>
    </submittedName>
</protein>
<organism evidence="3 4">
    <name type="scientific">Pseudomaricurvus hydrocarbonicus</name>
    <dbReference type="NCBI Taxonomy" id="1470433"/>
    <lineage>
        <taxon>Bacteria</taxon>
        <taxon>Pseudomonadati</taxon>
        <taxon>Pseudomonadota</taxon>
        <taxon>Gammaproteobacteria</taxon>
        <taxon>Cellvibrionales</taxon>
        <taxon>Cellvibrionaceae</taxon>
        <taxon>Pseudomaricurvus</taxon>
    </lineage>
</organism>
<feature type="region of interest" description="Disordered" evidence="1">
    <location>
        <begin position="81"/>
        <end position="124"/>
    </location>
</feature>
<comment type="caution">
    <text evidence="3">The sequence shown here is derived from an EMBL/GenBank/DDBJ whole genome shotgun (WGS) entry which is preliminary data.</text>
</comment>
<reference evidence="3" key="1">
    <citation type="submission" date="2020-03" db="EMBL/GenBank/DDBJ databases">
        <authorList>
            <person name="Guo F."/>
        </authorList>
    </citation>
    <scope>NUCLEOTIDE SEQUENCE</scope>
    <source>
        <strain evidence="3">JCM 30134</strain>
    </source>
</reference>
<feature type="chain" id="PRO_5038496960" evidence="2">
    <location>
        <begin position="19"/>
        <end position="281"/>
    </location>
</feature>
<gene>
    <name evidence="3" type="ORF">G8770_18385</name>
</gene>
<proteinExistence type="predicted"/>
<evidence type="ECO:0000256" key="1">
    <source>
        <dbReference type="SAM" id="MobiDB-lite"/>
    </source>
</evidence>
<sequence length="281" mass="31475">MSRACWVLVGSLACTCLAAPVAWSCKPGQGFEPNTELEKAYCQLLGKGADLPSIRDFRRNSPAVQRLLLSRPAARVGLALPAIPNKKPPSPAEAKTVLAEPSNRRPQAEPQFSRDSTVVAAPAPGGSVDSDSCRLFADVIRCAGDEYRLVLNLPNHRLPKGSLSAANRLQLSPIGVEAPPRQQDLYGSYRHYIEKMLSIGLGGSTMSYSKFYYTWEESRAQRQNFVERLAQMFEYLKRDKQTLAVKSRYDHKLPAAISWCQPLSHDLWTCDNKHRNWVYRR</sequence>
<evidence type="ECO:0000256" key="2">
    <source>
        <dbReference type="SAM" id="SignalP"/>
    </source>
</evidence>
<dbReference type="AlphaFoldDB" id="A0A9E5T3Y2"/>
<accession>A0A9E5T3Y2</accession>
<keyword evidence="4" id="KW-1185">Reference proteome</keyword>
<feature type="signal peptide" evidence="2">
    <location>
        <begin position="1"/>
        <end position="18"/>
    </location>
</feature>
<dbReference type="EMBL" id="JAAONZ010000017">
    <property type="protein sequence ID" value="NHO67517.1"/>
    <property type="molecule type" value="Genomic_DNA"/>
</dbReference>
<dbReference type="Proteomes" id="UP000787472">
    <property type="component" value="Unassembled WGS sequence"/>
</dbReference>
<keyword evidence="2" id="KW-0732">Signal</keyword>
<evidence type="ECO:0000313" key="3">
    <source>
        <dbReference type="EMBL" id="NHO67517.1"/>
    </source>
</evidence>